<organism evidence="1 2">
    <name type="scientific">Emticicia aquatilis</name>
    <dbReference type="NCBI Taxonomy" id="1537369"/>
    <lineage>
        <taxon>Bacteria</taxon>
        <taxon>Pseudomonadati</taxon>
        <taxon>Bacteroidota</taxon>
        <taxon>Cytophagia</taxon>
        <taxon>Cytophagales</taxon>
        <taxon>Leadbetterellaceae</taxon>
        <taxon>Emticicia</taxon>
    </lineage>
</organism>
<dbReference type="Proteomes" id="UP000609064">
    <property type="component" value="Unassembled WGS sequence"/>
</dbReference>
<accession>A0A916ZA93</accession>
<gene>
    <name evidence="1" type="ORF">GCM10011514_54840</name>
</gene>
<reference evidence="1" key="1">
    <citation type="journal article" date="2014" name="Int. J. Syst. Evol. Microbiol.">
        <title>Complete genome sequence of Corynebacterium casei LMG S-19264T (=DSM 44701T), isolated from a smear-ripened cheese.</title>
        <authorList>
            <consortium name="US DOE Joint Genome Institute (JGI-PGF)"/>
            <person name="Walter F."/>
            <person name="Albersmeier A."/>
            <person name="Kalinowski J."/>
            <person name="Ruckert C."/>
        </authorList>
    </citation>
    <scope>NUCLEOTIDE SEQUENCE</scope>
    <source>
        <strain evidence="1">CGMCC 1.15958</strain>
    </source>
</reference>
<dbReference type="EMBL" id="BMKK01000025">
    <property type="protein sequence ID" value="GGD83865.1"/>
    <property type="molecule type" value="Genomic_DNA"/>
</dbReference>
<dbReference type="InterPro" id="IPR027417">
    <property type="entry name" value="P-loop_NTPase"/>
</dbReference>
<dbReference type="SUPFAM" id="SSF52540">
    <property type="entry name" value="P-loop containing nucleoside triphosphate hydrolases"/>
    <property type="match status" value="1"/>
</dbReference>
<dbReference type="AlphaFoldDB" id="A0A916ZA93"/>
<reference evidence="1" key="2">
    <citation type="submission" date="2020-09" db="EMBL/GenBank/DDBJ databases">
        <authorList>
            <person name="Sun Q."/>
            <person name="Zhou Y."/>
        </authorList>
    </citation>
    <scope>NUCLEOTIDE SEQUENCE</scope>
    <source>
        <strain evidence="1">CGMCC 1.15958</strain>
    </source>
</reference>
<comment type="caution">
    <text evidence="1">The sequence shown here is derived from an EMBL/GenBank/DDBJ whole genome shotgun (WGS) entry which is preliminary data.</text>
</comment>
<keyword evidence="2" id="KW-1185">Reference proteome</keyword>
<evidence type="ECO:0000313" key="1">
    <source>
        <dbReference type="EMBL" id="GGD83865.1"/>
    </source>
</evidence>
<sequence length="318" mass="37072">MLENKTLKNWIPFKLDFDSDPIVCRWLYVADKTYTEPFFHETTAKCGSFEENRKFFKAASTLEGIIEFTECLPTIAPTAFIFHVSRCGSTLLAQLLSLDEQNIVLAEPPIFDEVLREVAFKNTDISEKTINESLKAVVKFLGQKRTGLEKNFFIKLDSWHIFYYQKLRELYPETPFIFSFRRPDEVIRSQIKESGMHAAPGVIQPEVFGFTLEEVLAVERPVYVAKVLEKYFEQYLQIIENDKNALFINYSAGILTNLDKIEQFLQLKIEPTIRQKMVERTRFHSKSPNTVFSEPPLDDVLPDYQQKVYSLYETLVQK</sequence>
<dbReference type="RefSeq" id="WP_188771630.1">
    <property type="nucleotide sequence ID" value="NZ_BMKK01000025.1"/>
</dbReference>
<name>A0A916ZA93_9BACT</name>
<dbReference type="Gene3D" id="3.40.50.300">
    <property type="entry name" value="P-loop containing nucleotide triphosphate hydrolases"/>
    <property type="match status" value="1"/>
</dbReference>
<protein>
    <recommendedName>
        <fullName evidence="3">Sulfotransferase family protein</fullName>
    </recommendedName>
</protein>
<evidence type="ECO:0000313" key="2">
    <source>
        <dbReference type="Proteomes" id="UP000609064"/>
    </source>
</evidence>
<proteinExistence type="predicted"/>
<evidence type="ECO:0008006" key="3">
    <source>
        <dbReference type="Google" id="ProtNLM"/>
    </source>
</evidence>